<organism evidence="2 3">
    <name type="scientific">Botryobasidium botryosum (strain FD-172 SS1)</name>
    <dbReference type="NCBI Taxonomy" id="930990"/>
    <lineage>
        <taxon>Eukaryota</taxon>
        <taxon>Fungi</taxon>
        <taxon>Dikarya</taxon>
        <taxon>Basidiomycota</taxon>
        <taxon>Agaricomycotina</taxon>
        <taxon>Agaricomycetes</taxon>
        <taxon>Cantharellales</taxon>
        <taxon>Botryobasidiaceae</taxon>
        <taxon>Botryobasidium</taxon>
    </lineage>
</organism>
<feature type="chain" id="PRO_5001645255" evidence="1">
    <location>
        <begin position="30"/>
        <end position="92"/>
    </location>
</feature>
<proteinExistence type="predicted"/>
<dbReference type="EMBL" id="KL198075">
    <property type="protein sequence ID" value="KDQ09765.1"/>
    <property type="molecule type" value="Genomic_DNA"/>
</dbReference>
<reference evidence="3" key="1">
    <citation type="journal article" date="2014" name="Proc. Natl. Acad. Sci. U.S.A.">
        <title>Extensive sampling of basidiomycete genomes demonstrates inadequacy of the white-rot/brown-rot paradigm for wood decay fungi.</title>
        <authorList>
            <person name="Riley R."/>
            <person name="Salamov A.A."/>
            <person name="Brown D.W."/>
            <person name="Nagy L.G."/>
            <person name="Floudas D."/>
            <person name="Held B.W."/>
            <person name="Levasseur A."/>
            <person name="Lombard V."/>
            <person name="Morin E."/>
            <person name="Otillar R."/>
            <person name="Lindquist E.A."/>
            <person name="Sun H."/>
            <person name="LaButti K.M."/>
            <person name="Schmutz J."/>
            <person name="Jabbour D."/>
            <person name="Luo H."/>
            <person name="Baker S.E."/>
            <person name="Pisabarro A.G."/>
            <person name="Walton J.D."/>
            <person name="Blanchette R.A."/>
            <person name="Henrissat B."/>
            <person name="Martin F."/>
            <person name="Cullen D."/>
            <person name="Hibbett D.S."/>
            <person name="Grigoriev I.V."/>
        </authorList>
    </citation>
    <scope>NUCLEOTIDE SEQUENCE [LARGE SCALE GENOMIC DNA]</scope>
    <source>
        <strain evidence="3">FD-172 SS1</strain>
    </source>
</reference>
<dbReference type="HOGENOM" id="CLU_2412986_0_0_1"/>
<evidence type="ECO:0000313" key="3">
    <source>
        <dbReference type="Proteomes" id="UP000027195"/>
    </source>
</evidence>
<accession>A0A067M4Y3</accession>
<feature type="signal peptide" evidence="1">
    <location>
        <begin position="1"/>
        <end position="29"/>
    </location>
</feature>
<evidence type="ECO:0000313" key="2">
    <source>
        <dbReference type="EMBL" id="KDQ09765.1"/>
    </source>
</evidence>
<dbReference type="InParanoid" id="A0A067M4Y3"/>
<sequence>MPITMRMPLLKEISLCLILAAFSADHADSADTDCLPVSTVRRRFGRVIYDRKEPGCCIQSSPNLAAQIYGLKLPPSWYEPSNCCTPSVLSLR</sequence>
<keyword evidence="1" id="KW-0732">Signal</keyword>
<dbReference type="Proteomes" id="UP000027195">
    <property type="component" value="Unassembled WGS sequence"/>
</dbReference>
<evidence type="ECO:0000256" key="1">
    <source>
        <dbReference type="SAM" id="SignalP"/>
    </source>
</evidence>
<gene>
    <name evidence="2" type="ORF">BOTBODRAFT_521492</name>
</gene>
<name>A0A067M4Y3_BOTB1</name>
<keyword evidence="3" id="KW-1185">Reference proteome</keyword>
<protein>
    <submittedName>
        <fullName evidence="2">Uncharacterized protein</fullName>
    </submittedName>
</protein>
<dbReference type="AlphaFoldDB" id="A0A067M4Y3"/>